<organism evidence="1 2">
    <name type="scientific">Crotalaria pallida</name>
    <name type="common">Smooth rattlebox</name>
    <name type="synonym">Crotalaria striata</name>
    <dbReference type="NCBI Taxonomy" id="3830"/>
    <lineage>
        <taxon>Eukaryota</taxon>
        <taxon>Viridiplantae</taxon>
        <taxon>Streptophyta</taxon>
        <taxon>Embryophyta</taxon>
        <taxon>Tracheophyta</taxon>
        <taxon>Spermatophyta</taxon>
        <taxon>Magnoliopsida</taxon>
        <taxon>eudicotyledons</taxon>
        <taxon>Gunneridae</taxon>
        <taxon>Pentapetalae</taxon>
        <taxon>rosids</taxon>
        <taxon>fabids</taxon>
        <taxon>Fabales</taxon>
        <taxon>Fabaceae</taxon>
        <taxon>Papilionoideae</taxon>
        <taxon>50 kb inversion clade</taxon>
        <taxon>genistoids sensu lato</taxon>
        <taxon>core genistoids</taxon>
        <taxon>Crotalarieae</taxon>
        <taxon>Crotalaria</taxon>
    </lineage>
</organism>
<evidence type="ECO:0000313" key="2">
    <source>
        <dbReference type="Proteomes" id="UP001372338"/>
    </source>
</evidence>
<protein>
    <submittedName>
        <fullName evidence="1">Uncharacterized protein</fullName>
    </submittedName>
</protein>
<evidence type="ECO:0000313" key="1">
    <source>
        <dbReference type="EMBL" id="KAK7245812.1"/>
    </source>
</evidence>
<sequence>MDLGARKCLVDWFDEIYQSKGKEVVSLAVVVLWSLWNARNHREFQAMSKSEEEVYGEIRSYWESLRRLKIESFGSSIRAKPVTAAVVPDPPPATNL</sequence>
<comment type="caution">
    <text evidence="1">The sequence shown here is derived from an EMBL/GenBank/DDBJ whole genome shotgun (WGS) entry which is preliminary data.</text>
</comment>
<keyword evidence="2" id="KW-1185">Reference proteome</keyword>
<dbReference type="EMBL" id="JAYWIO010000008">
    <property type="protein sequence ID" value="KAK7245812.1"/>
    <property type="molecule type" value="Genomic_DNA"/>
</dbReference>
<reference evidence="1 2" key="1">
    <citation type="submission" date="2024-01" db="EMBL/GenBank/DDBJ databases">
        <title>The genomes of 5 underutilized Papilionoideae crops provide insights into root nodulation and disease resistanc.</title>
        <authorList>
            <person name="Yuan L."/>
        </authorList>
    </citation>
    <scope>NUCLEOTIDE SEQUENCE [LARGE SCALE GENOMIC DNA]</scope>
    <source>
        <strain evidence="1">ZHUSHIDOU_FW_LH</strain>
        <tissue evidence="1">Leaf</tissue>
    </source>
</reference>
<dbReference type="Proteomes" id="UP001372338">
    <property type="component" value="Unassembled WGS sequence"/>
</dbReference>
<gene>
    <name evidence="1" type="ORF">RIF29_40663</name>
</gene>
<accession>A0AAN9E9U7</accession>
<proteinExistence type="predicted"/>
<dbReference type="AlphaFoldDB" id="A0AAN9E9U7"/>
<name>A0AAN9E9U7_CROPI</name>